<keyword evidence="3" id="KW-1133">Transmembrane helix</keyword>
<evidence type="ECO:0000259" key="5">
    <source>
        <dbReference type="Pfam" id="PF00005"/>
    </source>
</evidence>
<evidence type="ECO:0000256" key="3">
    <source>
        <dbReference type="ARBA" id="ARBA00022989"/>
    </source>
</evidence>
<dbReference type="GO" id="GO:0005886">
    <property type="term" value="C:plasma membrane"/>
    <property type="evidence" value="ECO:0007669"/>
    <property type="project" value="UniProtKB-SubCell"/>
</dbReference>
<dbReference type="InterPro" id="IPR027417">
    <property type="entry name" value="P-loop_NTPase"/>
</dbReference>
<keyword evidence="4" id="KW-0472">Membrane</keyword>
<evidence type="ECO:0000313" key="6">
    <source>
        <dbReference type="EMBL" id="OIJ10799.1"/>
    </source>
</evidence>
<evidence type="ECO:0000256" key="2">
    <source>
        <dbReference type="ARBA" id="ARBA00022692"/>
    </source>
</evidence>
<keyword evidence="2" id="KW-0812">Transmembrane</keyword>
<dbReference type="InterPro" id="IPR036640">
    <property type="entry name" value="ABC1_TM_sf"/>
</dbReference>
<dbReference type="PANTHER" id="PTHR43394:SF1">
    <property type="entry name" value="ATP-BINDING CASSETTE SUB-FAMILY B MEMBER 10, MITOCHONDRIAL"/>
    <property type="match status" value="1"/>
</dbReference>
<feature type="domain" description="ABC transporter" evidence="5">
    <location>
        <begin position="56"/>
        <end position="163"/>
    </location>
</feature>
<dbReference type="InterPro" id="IPR003439">
    <property type="entry name" value="ABC_transporter-like_ATP-bd"/>
</dbReference>
<comment type="caution">
    <text evidence="6">The sequence shown here is derived from an EMBL/GenBank/DDBJ whole genome shotgun (WGS) entry which is preliminary data.</text>
</comment>
<dbReference type="EMBL" id="MLQR01000048">
    <property type="protein sequence ID" value="OIJ10799.1"/>
    <property type="molecule type" value="Genomic_DNA"/>
</dbReference>
<evidence type="ECO:0000256" key="4">
    <source>
        <dbReference type="ARBA" id="ARBA00023136"/>
    </source>
</evidence>
<dbReference type="SUPFAM" id="SSF52540">
    <property type="entry name" value="P-loop containing nucleoside triphosphate hydrolases"/>
    <property type="match status" value="1"/>
</dbReference>
<gene>
    <name evidence="6" type="ORF">BKP37_17205</name>
</gene>
<accession>A0A1S2LE59</accession>
<dbReference type="Pfam" id="PF00005">
    <property type="entry name" value="ABC_tran"/>
    <property type="match status" value="1"/>
</dbReference>
<keyword evidence="7" id="KW-1185">Reference proteome</keyword>
<comment type="subcellular location">
    <subcellularLocation>
        <location evidence="1">Cell membrane</location>
        <topology evidence="1">Multi-pass membrane protein</topology>
    </subcellularLocation>
</comment>
<dbReference type="GO" id="GO:0016887">
    <property type="term" value="F:ATP hydrolysis activity"/>
    <property type="evidence" value="ECO:0007669"/>
    <property type="project" value="InterPro"/>
</dbReference>
<proteinExistence type="predicted"/>
<protein>
    <recommendedName>
        <fullName evidence="5">ABC transporter domain-containing protein</fullName>
    </recommendedName>
</protein>
<dbReference type="Gene3D" id="1.20.1560.10">
    <property type="entry name" value="ABC transporter type 1, transmembrane domain"/>
    <property type="match status" value="1"/>
</dbReference>
<dbReference type="AlphaFoldDB" id="A0A1S2LE59"/>
<dbReference type="GO" id="GO:0005524">
    <property type="term" value="F:ATP binding"/>
    <property type="evidence" value="ECO:0007669"/>
    <property type="project" value="InterPro"/>
</dbReference>
<reference evidence="6 7" key="1">
    <citation type="submission" date="2016-10" db="EMBL/GenBank/DDBJ databases">
        <title>Draft genome sequences of four alkaliphilic bacteria belonging to the Anaerobacillus genus.</title>
        <authorList>
            <person name="Bassil N.M."/>
            <person name="Lloyd J.R."/>
        </authorList>
    </citation>
    <scope>NUCLEOTIDE SEQUENCE [LARGE SCALE GENOMIC DNA]</scope>
    <source>
        <strain evidence="6 7">DSM 18345</strain>
    </source>
</reference>
<dbReference type="Proteomes" id="UP000179524">
    <property type="component" value="Unassembled WGS sequence"/>
</dbReference>
<dbReference type="InterPro" id="IPR039421">
    <property type="entry name" value="Type_1_exporter"/>
</dbReference>
<organism evidence="6 7">
    <name type="scientific">Anaerobacillus alkalilacustris</name>
    <dbReference type="NCBI Taxonomy" id="393763"/>
    <lineage>
        <taxon>Bacteria</taxon>
        <taxon>Bacillati</taxon>
        <taxon>Bacillota</taxon>
        <taxon>Bacilli</taxon>
        <taxon>Bacillales</taxon>
        <taxon>Bacillaceae</taxon>
        <taxon>Anaerobacillus</taxon>
    </lineage>
</organism>
<name>A0A1S2LE59_9BACI</name>
<sequence>MGFVRAKASSGRIAEVLESSVDLIESKEQWQNDNFQGEIKFDGVSFEYPDTNVEVLKDISFQVEKGVIVTVLGATEASKSSLFQLIPRLYDVSSASVTIDDFNEKIMKLDYLRKHIGFVPQDARLFSSTIKDNICWGKEEATMDEIIDAAKAAEIHETIINEAVFTICDKINV</sequence>
<dbReference type="PANTHER" id="PTHR43394">
    <property type="entry name" value="ATP-DEPENDENT PERMEASE MDL1, MITOCHONDRIAL"/>
    <property type="match status" value="1"/>
</dbReference>
<dbReference type="GO" id="GO:0015421">
    <property type="term" value="F:ABC-type oligopeptide transporter activity"/>
    <property type="evidence" value="ECO:0007669"/>
    <property type="project" value="TreeGrafter"/>
</dbReference>
<dbReference type="Gene3D" id="3.40.50.300">
    <property type="entry name" value="P-loop containing nucleotide triphosphate hydrolases"/>
    <property type="match status" value="1"/>
</dbReference>
<evidence type="ECO:0000256" key="1">
    <source>
        <dbReference type="ARBA" id="ARBA00004651"/>
    </source>
</evidence>
<evidence type="ECO:0000313" key="7">
    <source>
        <dbReference type="Proteomes" id="UP000179524"/>
    </source>
</evidence>